<keyword evidence="4" id="KW-0479">Metal-binding</keyword>
<comment type="similarity">
    <text evidence="4">Belongs to the eukaryotic ribosomal protein eL43 family. Putative zinc-binding subfamily.</text>
</comment>
<dbReference type="SUPFAM" id="SSF57829">
    <property type="entry name" value="Zn-binding ribosomal proteins"/>
    <property type="match status" value="1"/>
</dbReference>
<dbReference type="Pfam" id="PF01780">
    <property type="entry name" value="Ribosomal_L37ae"/>
    <property type="match status" value="1"/>
</dbReference>
<dbReference type="PANTHER" id="PTHR48129:SF1">
    <property type="entry name" value="LARGE RIBOSOMAL SUBUNIT PROTEIN EL43"/>
    <property type="match status" value="1"/>
</dbReference>
<comment type="subunit">
    <text evidence="4">Part of the 50S ribosomal subunit.</text>
</comment>
<dbReference type="EMBL" id="KF901126">
    <property type="protein sequence ID" value="AIF18984.1"/>
    <property type="molecule type" value="Genomic_DNA"/>
</dbReference>
<dbReference type="GO" id="GO:0008270">
    <property type="term" value="F:zinc ion binding"/>
    <property type="evidence" value="ECO:0007669"/>
    <property type="project" value="UniProtKB-UniRule"/>
</dbReference>
<dbReference type="PANTHER" id="PTHR48129">
    <property type="entry name" value="60S RIBOSOMAL PROTEIN L37A"/>
    <property type="match status" value="1"/>
</dbReference>
<dbReference type="GO" id="GO:0006412">
    <property type="term" value="P:translation"/>
    <property type="evidence" value="ECO:0007669"/>
    <property type="project" value="UniProtKB-UniRule"/>
</dbReference>
<feature type="zinc finger region" description="C4-type" evidence="4">
    <location>
        <begin position="39"/>
        <end position="60"/>
    </location>
</feature>
<feature type="binding site" evidence="4">
    <location>
        <position position="57"/>
    </location>
    <ligand>
        <name>Zn(2+)</name>
        <dbReference type="ChEBI" id="CHEBI:29105"/>
    </ligand>
</feature>
<feature type="region of interest" description="Disordered" evidence="5">
    <location>
        <begin position="110"/>
        <end position="135"/>
    </location>
</feature>
<feature type="compositionally biased region" description="Acidic residues" evidence="5">
    <location>
        <begin position="112"/>
        <end position="135"/>
    </location>
</feature>
<comment type="cofactor">
    <cofactor evidence="4">
        <name>Zn(2+)</name>
        <dbReference type="ChEBI" id="CHEBI:29105"/>
    </cofactor>
    <text evidence="4">Binds 1 zinc ion per subunit.</text>
</comment>
<feature type="binding site" evidence="4">
    <location>
        <position position="42"/>
    </location>
    <ligand>
        <name>Zn(2+)</name>
        <dbReference type="ChEBI" id="CHEBI:29105"/>
    </ligand>
</feature>
<dbReference type="Gene3D" id="2.20.25.30">
    <property type="match status" value="1"/>
</dbReference>
<dbReference type="GO" id="GO:0003735">
    <property type="term" value="F:structural constituent of ribosome"/>
    <property type="evidence" value="ECO:0007669"/>
    <property type="project" value="InterPro"/>
</dbReference>
<dbReference type="GO" id="GO:0005840">
    <property type="term" value="C:ribosome"/>
    <property type="evidence" value="ECO:0007669"/>
    <property type="project" value="UniProtKB-KW"/>
</dbReference>
<dbReference type="HAMAP" id="MF_00327">
    <property type="entry name" value="Ribosomal_eL43"/>
    <property type="match status" value="1"/>
</dbReference>
<evidence type="ECO:0000256" key="2">
    <source>
        <dbReference type="ARBA" id="ARBA00022980"/>
    </source>
</evidence>
<name>A0A075HT84_9EURY</name>
<sequence>MAKRTKKAGLEARFGARYGVSVRRRASSALRKVKREYSCPVCQYQKVRRESAGIWACRKCGHTFAGGVWQPFTRASDANNRIVRRSVEGATATDMALIAQNAAIEYERTLNEEDEDAPLAEITTEGDGDDGSEEE</sequence>
<dbReference type="NCBIfam" id="NF003058">
    <property type="entry name" value="PRK03976.1"/>
    <property type="match status" value="1"/>
</dbReference>
<proteinExistence type="inferred from homology"/>
<organism evidence="6">
    <name type="scientific">uncultured marine group II/III euryarchaeote KM3_85_C06</name>
    <dbReference type="NCBI Taxonomy" id="1456526"/>
    <lineage>
        <taxon>Archaea</taxon>
        <taxon>Methanobacteriati</taxon>
        <taxon>Methanobacteriota</taxon>
        <taxon>environmental samples</taxon>
    </lineage>
</organism>
<comment type="function">
    <text evidence="4">Binds to the 23S rRNA.</text>
</comment>
<keyword evidence="4" id="KW-0863">Zinc-finger</keyword>
<evidence type="ECO:0000256" key="3">
    <source>
        <dbReference type="ARBA" id="ARBA00023274"/>
    </source>
</evidence>
<keyword evidence="4" id="KW-0862">Zinc</keyword>
<dbReference type="InterPro" id="IPR011332">
    <property type="entry name" value="Ribosomal_zn-bd"/>
</dbReference>
<keyword evidence="4" id="KW-0699">rRNA-binding</keyword>
<dbReference type="InterPro" id="IPR050522">
    <property type="entry name" value="Ribosomal_protein_eL43"/>
</dbReference>
<keyword evidence="2 4" id="KW-0689">Ribosomal protein</keyword>
<evidence type="ECO:0000256" key="4">
    <source>
        <dbReference type="HAMAP-Rule" id="MF_00327"/>
    </source>
</evidence>
<evidence type="ECO:0000313" key="6">
    <source>
        <dbReference type="EMBL" id="AIF18984.1"/>
    </source>
</evidence>
<feature type="binding site" evidence="4">
    <location>
        <position position="39"/>
    </location>
    <ligand>
        <name>Zn(2+)</name>
        <dbReference type="ChEBI" id="CHEBI:29105"/>
    </ligand>
</feature>
<evidence type="ECO:0000256" key="5">
    <source>
        <dbReference type="SAM" id="MobiDB-lite"/>
    </source>
</evidence>
<accession>A0A075HT84</accession>
<dbReference type="InterPro" id="IPR011331">
    <property type="entry name" value="Ribosomal_eL37/eL43"/>
</dbReference>
<dbReference type="GO" id="GO:0070180">
    <property type="term" value="F:large ribosomal subunit rRNA binding"/>
    <property type="evidence" value="ECO:0007669"/>
    <property type="project" value="UniProtKB-UniRule"/>
</dbReference>
<keyword evidence="1 4" id="KW-0694">RNA-binding</keyword>
<keyword evidence="3 4" id="KW-0687">Ribonucleoprotein</keyword>
<gene>
    <name evidence="4" type="primary">rpl37ae</name>
</gene>
<evidence type="ECO:0000256" key="1">
    <source>
        <dbReference type="ARBA" id="ARBA00022884"/>
    </source>
</evidence>
<reference evidence="6" key="1">
    <citation type="journal article" date="2014" name="Genome Biol. Evol.">
        <title>Pangenome evidence for extensive interdomain horizontal transfer affecting lineage core and shell genes in uncultured planktonic thaumarchaeota and euryarchaeota.</title>
        <authorList>
            <person name="Deschamps P."/>
            <person name="Zivanovic Y."/>
            <person name="Moreira D."/>
            <person name="Rodriguez-Valera F."/>
            <person name="Lopez-Garcia P."/>
        </authorList>
    </citation>
    <scope>NUCLEOTIDE SEQUENCE</scope>
</reference>
<protein>
    <recommendedName>
        <fullName evidence="4">Large ribosomal subunit protein eL43</fullName>
    </recommendedName>
</protein>
<dbReference type="AlphaFoldDB" id="A0A075HT84"/>
<dbReference type="InterPro" id="IPR002674">
    <property type="entry name" value="Ribosomal_eL43"/>
</dbReference>
<dbReference type="GO" id="GO:1990904">
    <property type="term" value="C:ribonucleoprotein complex"/>
    <property type="evidence" value="ECO:0007669"/>
    <property type="project" value="UniProtKB-KW"/>
</dbReference>
<feature type="binding site" evidence="4">
    <location>
        <position position="60"/>
    </location>
    <ligand>
        <name>Zn(2+)</name>
        <dbReference type="ChEBI" id="CHEBI:29105"/>
    </ligand>
</feature>